<feature type="non-terminal residue" evidence="1">
    <location>
        <position position="96"/>
    </location>
</feature>
<gene>
    <name evidence="1" type="ORF">H1R20_g15401</name>
</gene>
<organism evidence="1 2">
    <name type="scientific">Candolleomyces eurysporus</name>
    <dbReference type="NCBI Taxonomy" id="2828524"/>
    <lineage>
        <taxon>Eukaryota</taxon>
        <taxon>Fungi</taxon>
        <taxon>Dikarya</taxon>
        <taxon>Basidiomycota</taxon>
        <taxon>Agaricomycotina</taxon>
        <taxon>Agaricomycetes</taxon>
        <taxon>Agaricomycetidae</taxon>
        <taxon>Agaricales</taxon>
        <taxon>Agaricineae</taxon>
        <taxon>Psathyrellaceae</taxon>
        <taxon>Candolleomyces</taxon>
    </lineage>
</organism>
<keyword evidence="2" id="KW-1185">Reference proteome</keyword>
<reference evidence="1" key="1">
    <citation type="submission" date="2022-06" db="EMBL/GenBank/DDBJ databases">
        <title>Genome Sequence of Candolleomyces eurysporus.</title>
        <authorList>
            <person name="Buettner E."/>
        </authorList>
    </citation>
    <scope>NUCLEOTIDE SEQUENCE</scope>
    <source>
        <strain evidence="1">VTCC 930004</strain>
    </source>
</reference>
<sequence>MKERVDKAWKAPTQADLNLLEEYPATEEEAFESLDQMRRDQQSFLNKLVSQLKPAQQGAAPVAEAQREPTMREVFEQLVGLSKQLETMEQNQLQTR</sequence>
<evidence type="ECO:0000313" key="2">
    <source>
        <dbReference type="Proteomes" id="UP001140091"/>
    </source>
</evidence>
<dbReference type="AlphaFoldDB" id="A0A9W8IRG2"/>
<comment type="caution">
    <text evidence="1">The sequence shown here is derived from an EMBL/GenBank/DDBJ whole genome shotgun (WGS) entry which is preliminary data.</text>
</comment>
<accession>A0A9W8IRG2</accession>
<proteinExistence type="predicted"/>
<protein>
    <submittedName>
        <fullName evidence="1">Uncharacterized protein</fullName>
    </submittedName>
</protein>
<dbReference type="Proteomes" id="UP001140091">
    <property type="component" value="Unassembled WGS sequence"/>
</dbReference>
<dbReference type="EMBL" id="JANBPK010001561">
    <property type="protein sequence ID" value="KAJ2921691.1"/>
    <property type="molecule type" value="Genomic_DNA"/>
</dbReference>
<evidence type="ECO:0000313" key="1">
    <source>
        <dbReference type="EMBL" id="KAJ2921691.1"/>
    </source>
</evidence>
<name>A0A9W8IRG2_9AGAR</name>